<dbReference type="InterPro" id="IPR035931">
    <property type="entry name" value="YlxR-like_sf"/>
</dbReference>
<dbReference type="InterPro" id="IPR007393">
    <property type="entry name" value="YlxR_dom"/>
</dbReference>
<organism evidence="2 4">
    <name type="scientific">Clavibacter michiganensis subsp. insidiosus</name>
    <dbReference type="NCBI Taxonomy" id="33014"/>
    <lineage>
        <taxon>Bacteria</taxon>
        <taxon>Bacillati</taxon>
        <taxon>Actinomycetota</taxon>
        <taxon>Actinomycetes</taxon>
        <taxon>Micrococcales</taxon>
        <taxon>Microbacteriaceae</taxon>
        <taxon>Clavibacter</taxon>
    </lineage>
</organism>
<evidence type="ECO:0000313" key="3">
    <source>
        <dbReference type="EMBL" id="RIJ43478.1"/>
    </source>
</evidence>
<evidence type="ECO:0000259" key="1">
    <source>
        <dbReference type="Pfam" id="PF04296"/>
    </source>
</evidence>
<dbReference type="HOGENOM" id="CLU_147970_0_0_11"/>
<dbReference type="InterPro" id="IPR037465">
    <property type="entry name" value="YlxR"/>
</dbReference>
<dbReference type="SUPFAM" id="SSF64376">
    <property type="entry name" value="YlxR-like"/>
    <property type="match status" value="1"/>
</dbReference>
<dbReference type="Gene3D" id="3.30.1230.10">
    <property type="entry name" value="YlxR-like"/>
    <property type="match status" value="1"/>
</dbReference>
<evidence type="ECO:0000313" key="5">
    <source>
        <dbReference type="Proteomes" id="UP000266634"/>
    </source>
</evidence>
<feature type="domain" description="YlxR" evidence="1">
    <location>
        <begin position="5"/>
        <end position="70"/>
    </location>
</feature>
<dbReference type="OrthoDB" id="5244965at2"/>
<dbReference type="EMBL" id="QWEA01000182">
    <property type="protein sequence ID" value="RIJ43478.1"/>
    <property type="molecule type" value="Genomic_DNA"/>
</dbReference>
<dbReference type="KEGG" id="cmh:VO01_10000"/>
<evidence type="ECO:0000313" key="2">
    <source>
        <dbReference type="EMBL" id="AJW79422.1"/>
    </source>
</evidence>
<protein>
    <submittedName>
        <fullName evidence="2">Nucleic-acid-binding protein</fullName>
    </submittedName>
    <submittedName>
        <fullName evidence="3">YlxR family protein</fullName>
    </submittedName>
</protein>
<name>A0A0D5CJI9_9MICO</name>
<dbReference type="Pfam" id="PF04296">
    <property type="entry name" value="YlxR"/>
    <property type="match status" value="1"/>
</dbReference>
<dbReference type="PATRIC" id="fig|33014.5.peg.2069"/>
<dbReference type="Proteomes" id="UP000032604">
    <property type="component" value="Chromosome"/>
</dbReference>
<evidence type="ECO:0000313" key="4">
    <source>
        <dbReference type="Proteomes" id="UP000032604"/>
    </source>
</evidence>
<accession>A0A0D5CJI9</accession>
<sequence>MEPVRTCVGCRRRAPRSALLRIVADTPTRSLVLDERAVMVGRGAWIHPTIECIDRAIARRAFGRALRSDAALDPAALGGLRERLAAQPSARASERTG</sequence>
<proteinExistence type="predicted"/>
<dbReference type="PANTHER" id="PTHR34215:SF1">
    <property type="entry name" value="YLXR DOMAIN-CONTAINING PROTEIN"/>
    <property type="match status" value="1"/>
</dbReference>
<gene>
    <name evidence="3" type="ORF">DZF93_06390</name>
    <name evidence="2" type="ORF">VO01_10000</name>
</gene>
<dbReference type="EMBL" id="CP011043">
    <property type="protein sequence ID" value="AJW79422.1"/>
    <property type="molecule type" value="Genomic_DNA"/>
</dbReference>
<reference evidence="2 4" key="1">
    <citation type="journal article" date="2015" name="Genome Announc.">
        <title>Complete Genome Sequence of Clavibacter michiganensis subsp. insidiosus R1-1 Using PacBio Single-Molecule Real-Time Technology.</title>
        <authorList>
            <person name="Lu Y."/>
            <person name="Samac D.A."/>
            <person name="Glazebrook J."/>
            <person name="Ishimaru C.A."/>
        </authorList>
    </citation>
    <scope>NUCLEOTIDE SEQUENCE [LARGE SCALE GENOMIC DNA]</scope>
    <source>
        <strain evidence="2 4">R1-1</strain>
    </source>
</reference>
<dbReference type="AlphaFoldDB" id="A0A0D5CJI9"/>
<dbReference type="PANTHER" id="PTHR34215">
    <property type="entry name" value="BLL0784 PROTEIN"/>
    <property type="match status" value="1"/>
</dbReference>
<reference evidence="3 5" key="2">
    <citation type="submission" date="2018-08" db="EMBL/GenBank/DDBJ databases">
        <title>Genome Sequence of Clavibacter michiganensis Subspecies type strains, and the Atypical Peach-Colored Strains Isolated from Tomato.</title>
        <authorList>
            <person name="Osdaghi E."/>
            <person name="Portier P."/>
            <person name="Briand M."/>
            <person name="Jacques M.-A."/>
        </authorList>
    </citation>
    <scope>NUCLEOTIDE SEQUENCE [LARGE SCALE GENOMIC DNA]</scope>
    <source>
        <strain evidence="3 5">CFBP 6488</strain>
    </source>
</reference>
<dbReference type="Proteomes" id="UP000266634">
    <property type="component" value="Unassembled WGS sequence"/>
</dbReference>
<dbReference type="RefSeq" id="WP_045528672.1">
    <property type="nucleotide sequence ID" value="NZ_CP011043.1"/>
</dbReference>